<feature type="signal peptide" evidence="1">
    <location>
        <begin position="1"/>
        <end position="19"/>
    </location>
</feature>
<evidence type="ECO:0000256" key="1">
    <source>
        <dbReference type="SAM" id="SignalP"/>
    </source>
</evidence>
<comment type="caution">
    <text evidence="2">The sequence shown here is derived from an EMBL/GenBank/DDBJ whole genome shotgun (WGS) entry which is preliminary data.</text>
</comment>
<proteinExistence type="predicted"/>
<accession>A0A9J6BMX3</accession>
<organism evidence="2 3">
    <name type="scientific">Polypedilum vanderplanki</name>
    <name type="common">Sleeping chironomid midge</name>
    <dbReference type="NCBI Taxonomy" id="319348"/>
    <lineage>
        <taxon>Eukaryota</taxon>
        <taxon>Metazoa</taxon>
        <taxon>Ecdysozoa</taxon>
        <taxon>Arthropoda</taxon>
        <taxon>Hexapoda</taxon>
        <taxon>Insecta</taxon>
        <taxon>Pterygota</taxon>
        <taxon>Neoptera</taxon>
        <taxon>Endopterygota</taxon>
        <taxon>Diptera</taxon>
        <taxon>Nematocera</taxon>
        <taxon>Chironomoidea</taxon>
        <taxon>Chironomidae</taxon>
        <taxon>Chironominae</taxon>
        <taxon>Polypedilum</taxon>
        <taxon>Polypedilum</taxon>
    </lineage>
</organism>
<keyword evidence="1" id="KW-0732">Signal</keyword>
<keyword evidence="3" id="KW-1185">Reference proteome</keyword>
<feature type="chain" id="PRO_5039924005" evidence="1">
    <location>
        <begin position="20"/>
        <end position="126"/>
    </location>
</feature>
<reference evidence="2" key="1">
    <citation type="submission" date="2021-03" db="EMBL/GenBank/DDBJ databases">
        <title>Chromosome level genome of the anhydrobiotic midge Polypedilum vanderplanki.</title>
        <authorList>
            <person name="Yoshida Y."/>
            <person name="Kikawada T."/>
            <person name="Gusev O."/>
        </authorList>
    </citation>
    <scope>NUCLEOTIDE SEQUENCE</scope>
    <source>
        <strain evidence="2">NIAS01</strain>
        <tissue evidence="2">Whole body or cell culture</tissue>
    </source>
</reference>
<evidence type="ECO:0000313" key="3">
    <source>
        <dbReference type="Proteomes" id="UP001107558"/>
    </source>
</evidence>
<protein>
    <submittedName>
        <fullName evidence="2">Uncharacterized protein</fullName>
    </submittedName>
</protein>
<name>A0A9J6BMX3_POLVA</name>
<dbReference type="EMBL" id="JADBJN010000003">
    <property type="protein sequence ID" value="KAG5671212.1"/>
    <property type="molecule type" value="Genomic_DNA"/>
</dbReference>
<evidence type="ECO:0000313" key="2">
    <source>
        <dbReference type="EMBL" id="KAG5671212.1"/>
    </source>
</evidence>
<dbReference type="AlphaFoldDB" id="A0A9J6BMX3"/>
<sequence length="126" mass="14241">MFKISIIFLSIFIICIVHSAPQKPDDVEVNGDQANEAEIDYKFTLEDGHERQQQRKEVDGSQIVIGFYKYVDPDEPFDFPSEISDSESERLSSAYLPPKALNLIKDVLSTSYLPPDSPSNSYLPPN</sequence>
<gene>
    <name evidence="2" type="ORF">PVAND_001421</name>
</gene>
<dbReference type="Proteomes" id="UP001107558">
    <property type="component" value="Chromosome 3"/>
</dbReference>
<dbReference type="OrthoDB" id="8000451at2759"/>